<organism evidence="2 3">
    <name type="scientific">Yersinia bercovieri</name>
    <dbReference type="NCBI Taxonomy" id="634"/>
    <lineage>
        <taxon>Bacteria</taxon>
        <taxon>Pseudomonadati</taxon>
        <taxon>Pseudomonadota</taxon>
        <taxon>Gammaproteobacteria</taxon>
        <taxon>Enterobacterales</taxon>
        <taxon>Yersiniaceae</taxon>
        <taxon>Yersinia</taxon>
    </lineage>
</organism>
<dbReference type="InterPro" id="IPR013783">
    <property type="entry name" value="Ig-like_fold"/>
</dbReference>
<evidence type="ECO:0000313" key="3">
    <source>
        <dbReference type="Proteomes" id="UP000229378"/>
    </source>
</evidence>
<proteinExistence type="predicted"/>
<feature type="signal peptide" evidence="1">
    <location>
        <begin position="1"/>
        <end position="21"/>
    </location>
</feature>
<feature type="chain" id="PRO_5014914081" evidence="1">
    <location>
        <begin position="22"/>
        <end position="228"/>
    </location>
</feature>
<dbReference type="EMBL" id="PEHN01000010">
    <property type="protein sequence ID" value="PHZ27286.1"/>
    <property type="molecule type" value="Genomic_DNA"/>
</dbReference>
<dbReference type="RefSeq" id="WP_005274800.1">
    <property type="nucleotide sequence ID" value="NZ_CABHPT010000031.1"/>
</dbReference>
<reference evidence="2 3" key="1">
    <citation type="submission" date="2017-10" db="EMBL/GenBank/DDBJ databases">
        <authorList>
            <person name="Banno H."/>
            <person name="Chua N.-H."/>
        </authorList>
    </citation>
    <scope>NUCLEOTIDE SEQUENCE [LARGE SCALE GENOMIC DNA]</scope>
    <source>
        <strain evidence="2 3">SCPM-O-B-7607</strain>
    </source>
</reference>
<name>A0A2G4U3C8_YERBE</name>
<comment type="caution">
    <text evidence="2">The sequence shown here is derived from an EMBL/GenBank/DDBJ whole genome shotgun (WGS) entry which is preliminary data.</text>
</comment>
<protein>
    <submittedName>
        <fullName evidence="2">Pilus assembly protein</fullName>
    </submittedName>
</protein>
<sequence length="228" mass="25426">MKHNKLLSAAFLLLLPITATYGQLSVIPVKTTVNALDQHRTIQVYNSGDKPLYLDISLQRVDNPGINPEKKTLISDIPQPEMIFNPNRITLGPKQKRDIKLLPLKSPTQETLYRLYIDPIVETKAVVNKADKSKIHAPMTISIGYGVLIHHVPPLAAQTRHWQHQCMPDNRLMLSSTGSVHSKFEQLKSPNDSKLADSLNLYPGTPITLPVKQLSGKVDNEPFTLNCG</sequence>
<dbReference type="Proteomes" id="UP000229378">
    <property type="component" value="Unassembled WGS sequence"/>
</dbReference>
<keyword evidence="1" id="KW-0732">Signal</keyword>
<evidence type="ECO:0000313" key="2">
    <source>
        <dbReference type="EMBL" id="PHZ27286.1"/>
    </source>
</evidence>
<dbReference type="SUPFAM" id="SSF49354">
    <property type="entry name" value="PapD-like"/>
    <property type="match status" value="1"/>
</dbReference>
<accession>A0A2G4U3C8</accession>
<evidence type="ECO:0000256" key="1">
    <source>
        <dbReference type="SAM" id="SignalP"/>
    </source>
</evidence>
<dbReference type="GeneID" id="89595183"/>
<dbReference type="InterPro" id="IPR008962">
    <property type="entry name" value="PapD-like_sf"/>
</dbReference>
<dbReference type="AlphaFoldDB" id="A0A2G4U3C8"/>
<dbReference type="Gene3D" id="2.60.40.10">
    <property type="entry name" value="Immunoglobulins"/>
    <property type="match status" value="1"/>
</dbReference>
<gene>
    <name evidence="2" type="ORF">CS533_11525</name>
</gene>